<sequence length="117" mass="13066">MAGSEWFSRTEDENAIEDVAHRFAEAVDTQDQAVFLSTLCAEEYEQFTDAESFDPSDPGPAVNVSPEPFEVTNVTVKGDVAQVEFRRPTSGHSGSLYLRKESGAWKMCDPAREQFNR</sequence>
<evidence type="ECO:0008006" key="3">
    <source>
        <dbReference type="Google" id="ProtNLM"/>
    </source>
</evidence>
<proteinExistence type="predicted"/>
<reference evidence="1 2" key="1">
    <citation type="submission" date="2021-05" db="EMBL/GenBank/DDBJ databases">
        <title>Mycobacterium acidophilum sp. nov., an extremely acid-tolerant member of the genus Mycobacterium.</title>
        <authorList>
            <person name="Xia J."/>
        </authorList>
    </citation>
    <scope>NUCLEOTIDE SEQUENCE [LARGE SCALE GENOMIC DNA]</scope>
    <source>
        <strain evidence="1 2">M1</strain>
    </source>
</reference>
<keyword evidence="2" id="KW-1185">Reference proteome</keyword>
<dbReference type="SUPFAM" id="SSF54427">
    <property type="entry name" value="NTF2-like"/>
    <property type="match status" value="1"/>
</dbReference>
<dbReference type="Proteomes" id="UP001519535">
    <property type="component" value="Unassembled WGS sequence"/>
</dbReference>
<dbReference type="EMBL" id="JAHCLR010000002">
    <property type="protein sequence ID" value="MBS9532294.1"/>
    <property type="molecule type" value="Genomic_DNA"/>
</dbReference>
<organism evidence="1 2">
    <name type="scientific">Mycolicibacter acidiphilus</name>
    <dbReference type="NCBI Taxonomy" id="2835306"/>
    <lineage>
        <taxon>Bacteria</taxon>
        <taxon>Bacillati</taxon>
        <taxon>Actinomycetota</taxon>
        <taxon>Actinomycetes</taxon>
        <taxon>Mycobacteriales</taxon>
        <taxon>Mycobacteriaceae</taxon>
        <taxon>Mycolicibacter</taxon>
    </lineage>
</organism>
<evidence type="ECO:0000313" key="1">
    <source>
        <dbReference type="EMBL" id="MBS9532294.1"/>
    </source>
</evidence>
<protein>
    <recommendedName>
        <fullName evidence="3">DUF4878 domain-containing protein</fullName>
    </recommendedName>
</protein>
<evidence type="ECO:0000313" key="2">
    <source>
        <dbReference type="Proteomes" id="UP001519535"/>
    </source>
</evidence>
<accession>A0ABS5RH61</accession>
<name>A0ABS5RH61_9MYCO</name>
<gene>
    <name evidence="1" type="ORF">KIH27_01675</name>
</gene>
<dbReference type="InterPro" id="IPR032710">
    <property type="entry name" value="NTF2-like_dom_sf"/>
</dbReference>
<dbReference type="RefSeq" id="WP_214091187.1">
    <property type="nucleotide sequence ID" value="NZ_JAHCLR010000002.1"/>
</dbReference>
<comment type="caution">
    <text evidence="1">The sequence shown here is derived from an EMBL/GenBank/DDBJ whole genome shotgun (WGS) entry which is preliminary data.</text>
</comment>